<dbReference type="GeneID" id="56890416"/>
<evidence type="ECO:0000256" key="6">
    <source>
        <dbReference type="ARBA" id="ARBA00023053"/>
    </source>
</evidence>
<evidence type="ECO:0000256" key="10">
    <source>
        <dbReference type="ARBA" id="ARBA00035120"/>
    </source>
</evidence>
<dbReference type="NCBIfam" id="TIGR00494">
    <property type="entry name" value="crcB"/>
    <property type="match status" value="1"/>
</dbReference>
<dbReference type="PATRIC" id="fig|1453496.5.peg.827"/>
<dbReference type="HAMAP" id="MF_00454">
    <property type="entry name" value="FluC"/>
    <property type="match status" value="1"/>
</dbReference>
<gene>
    <name evidence="12" type="primary">fluC</name>
    <name evidence="12" type="synonym">crcB</name>
    <name evidence="13" type="ORF">AT03_04155</name>
</gene>
<dbReference type="InterPro" id="IPR003691">
    <property type="entry name" value="FluC"/>
</dbReference>
<comment type="activity regulation">
    <text evidence="12">Na(+) is not transported, but it plays an essential structural role and its presence is essential for fluoride channel function.</text>
</comment>
<keyword evidence="4 12" id="KW-0812">Transmembrane</keyword>
<keyword evidence="14" id="KW-1185">Reference proteome</keyword>
<keyword evidence="12" id="KW-0479">Metal-binding</keyword>
<dbReference type="KEGG" id="hav:AT03_04155"/>
<dbReference type="GO" id="GO:0062054">
    <property type="term" value="F:fluoride channel activity"/>
    <property type="evidence" value="ECO:0007669"/>
    <property type="project" value="UniProtKB-UniRule"/>
</dbReference>
<evidence type="ECO:0000256" key="4">
    <source>
        <dbReference type="ARBA" id="ARBA00022692"/>
    </source>
</evidence>
<keyword evidence="8 12" id="KW-0472">Membrane</keyword>
<dbReference type="OrthoDB" id="9806299at2"/>
<keyword evidence="2 12" id="KW-1003">Cell membrane</keyword>
<proteinExistence type="inferred from homology"/>
<feature type="transmembrane region" description="Helical" evidence="12">
    <location>
        <begin position="41"/>
        <end position="59"/>
    </location>
</feature>
<feature type="binding site" evidence="12">
    <location>
        <position position="78"/>
    </location>
    <ligand>
        <name>Na(+)</name>
        <dbReference type="ChEBI" id="CHEBI:29101"/>
        <note>structural</note>
    </ligand>
</feature>
<dbReference type="PANTHER" id="PTHR28259:SF1">
    <property type="entry name" value="FLUORIDE EXPORT PROTEIN 1-RELATED"/>
    <property type="match status" value="1"/>
</dbReference>
<comment type="function">
    <text evidence="12">Fluoride-specific ion channel. Important for reducing fluoride concentration in the cell, thus reducing its toxicity.</text>
</comment>
<comment type="catalytic activity">
    <reaction evidence="11">
        <text>fluoride(in) = fluoride(out)</text>
        <dbReference type="Rhea" id="RHEA:76159"/>
        <dbReference type="ChEBI" id="CHEBI:17051"/>
    </reaction>
    <physiologicalReaction direction="left-to-right" evidence="11">
        <dbReference type="Rhea" id="RHEA:76160"/>
    </physiologicalReaction>
</comment>
<dbReference type="PANTHER" id="PTHR28259">
    <property type="entry name" value="FLUORIDE EXPORT PROTEIN 1-RELATED"/>
    <property type="match status" value="1"/>
</dbReference>
<dbReference type="Proteomes" id="UP000029986">
    <property type="component" value="Chromosome"/>
</dbReference>
<dbReference type="AlphaFoldDB" id="A0A097QYW3"/>
<dbReference type="GO" id="GO:0046872">
    <property type="term" value="F:metal ion binding"/>
    <property type="evidence" value="ECO:0007669"/>
    <property type="project" value="UniProtKB-KW"/>
</dbReference>
<name>A0A097QYW3_HAFAL</name>
<evidence type="ECO:0000256" key="5">
    <source>
        <dbReference type="ARBA" id="ARBA00022989"/>
    </source>
</evidence>
<dbReference type="GO" id="GO:0005886">
    <property type="term" value="C:plasma membrane"/>
    <property type="evidence" value="ECO:0007669"/>
    <property type="project" value="UniProtKB-SubCell"/>
</dbReference>
<evidence type="ECO:0000256" key="12">
    <source>
        <dbReference type="HAMAP-Rule" id="MF_00454"/>
    </source>
</evidence>
<feature type="binding site" evidence="12">
    <location>
        <position position="81"/>
    </location>
    <ligand>
        <name>Na(+)</name>
        <dbReference type="ChEBI" id="CHEBI:29101"/>
        <note>structural</note>
    </ligand>
</feature>
<sequence length="131" mass="13993">MSYGLTLLIVAFGGAVGAITRFQITNWFNGWFGNSFPYATLTVNVVGCFIMGLLVAALNTGTLISPHWRPLIAVGFLGALTTFSTFSFDTLALFTQGFWLRAAMNVILNLVLCMIAVAAGYALLSRGSMPG</sequence>
<evidence type="ECO:0000256" key="9">
    <source>
        <dbReference type="ARBA" id="ARBA00023303"/>
    </source>
</evidence>
<feature type="transmembrane region" description="Helical" evidence="12">
    <location>
        <begin position="106"/>
        <end position="124"/>
    </location>
</feature>
<dbReference type="GO" id="GO:0140114">
    <property type="term" value="P:cellular detoxification of fluoride"/>
    <property type="evidence" value="ECO:0007669"/>
    <property type="project" value="UniProtKB-UniRule"/>
</dbReference>
<keyword evidence="12" id="KW-0813">Transport</keyword>
<dbReference type="EMBL" id="CP009706">
    <property type="protein sequence ID" value="AIU71668.1"/>
    <property type="molecule type" value="Genomic_DNA"/>
</dbReference>
<evidence type="ECO:0000256" key="3">
    <source>
        <dbReference type="ARBA" id="ARBA00022519"/>
    </source>
</evidence>
<evidence type="ECO:0000313" key="13">
    <source>
        <dbReference type="EMBL" id="AIU71668.1"/>
    </source>
</evidence>
<dbReference type="Pfam" id="PF02537">
    <property type="entry name" value="CRCB"/>
    <property type="match status" value="1"/>
</dbReference>
<evidence type="ECO:0000256" key="2">
    <source>
        <dbReference type="ARBA" id="ARBA00022475"/>
    </source>
</evidence>
<keyword evidence="6 12" id="KW-0915">Sodium</keyword>
<comment type="subcellular location">
    <subcellularLocation>
        <location evidence="1 12">Cell membrane</location>
        <topology evidence="1 12">Multi-pass membrane protein</topology>
    </subcellularLocation>
</comment>
<organism evidence="13 14">
    <name type="scientific">Hafnia alvei FB1</name>
    <dbReference type="NCBI Taxonomy" id="1453496"/>
    <lineage>
        <taxon>Bacteria</taxon>
        <taxon>Pseudomonadati</taxon>
        <taxon>Pseudomonadota</taxon>
        <taxon>Gammaproteobacteria</taxon>
        <taxon>Enterobacterales</taxon>
        <taxon>Hafniaceae</taxon>
        <taxon>Hafnia</taxon>
    </lineage>
</organism>
<dbReference type="RefSeq" id="WP_025799091.1">
    <property type="nucleotide sequence ID" value="NZ_CP009706.1"/>
</dbReference>
<keyword evidence="9 12" id="KW-0407">Ion channel</keyword>
<keyword evidence="3" id="KW-0997">Cell inner membrane</keyword>
<comment type="similarity">
    <text evidence="10 12">Belongs to the fluoride channel Fluc/FEX (TC 1.A.43) family.</text>
</comment>
<evidence type="ECO:0000256" key="8">
    <source>
        <dbReference type="ARBA" id="ARBA00023136"/>
    </source>
</evidence>
<evidence type="ECO:0000256" key="1">
    <source>
        <dbReference type="ARBA" id="ARBA00004651"/>
    </source>
</evidence>
<evidence type="ECO:0000256" key="7">
    <source>
        <dbReference type="ARBA" id="ARBA00023065"/>
    </source>
</evidence>
<evidence type="ECO:0000313" key="14">
    <source>
        <dbReference type="Proteomes" id="UP000029986"/>
    </source>
</evidence>
<evidence type="ECO:0000256" key="11">
    <source>
        <dbReference type="ARBA" id="ARBA00035585"/>
    </source>
</evidence>
<reference evidence="13 14" key="1">
    <citation type="journal article" date="2014" name="Gut Pathog.">
        <title>Gene clusters of Hafnia alvei strain FB1 important in survival and pathogenesis: a draft genome perspective.</title>
        <authorList>
            <person name="Tan J.Y."/>
            <person name="Yin W.F."/>
            <person name="Chan K.G."/>
        </authorList>
    </citation>
    <scope>NUCLEOTIDE SEQUENCE [LARGE SCALE GENOMIC DNA]</scope>
    <source>
        <strain evidence="13 14">FB1</strain>
    </source>
</reference>
<keyword evidence="5 12" id="KW-1133">Transmembrane helix</keyword>
<feature type="transmembrane region" description="Helical" evidence="12">
    <location>
        <begin position="71"/>
        <end position="94"/>
    </location>
</feature>
<protein>
    <recommendedName>
        <fullName evidence="12">Fluoride-specific ion channel FluC</fullName>
    </recommendedName>
</protein>
<keyword evidence="7 12" id="KW-0406">Ion transport</keyword>
<accession>A0A097QYW3</accession>
<dbReference type="HOGENOM" id="CLU_114342_3_0_6"/>
<dbReference type="eggNOG" id="COG0239">
    <property type="taxonomic scope" value="Bacteria"/>
</dbReference>